<feature type="non-terminal residue" evidence="2">
    <location>
        <position position="1"/>
    </location>
</feature>
<dbReference type="Proteomes" id="UP000257109">
    <property type="component" value="Unassembled WGS sequence"/>
</dbReference>
<sequence>MNKQSAPAQSSPGASSAREHPFMDGIMEAPYQRVGGESLHSFMARFSYISVKICNLNPKVALHSMFMVLKGPPTTMNDLRMRATSYI</sequence>
<organism evidence="2 3">
    <name type="scientific">Mucuna pruriens</name>
    <name type="common">Velvet bean</name>
    <name type="synonym">Dolichos pruriens</name>
    <dbReference type="NCBI Taxonomy" id="157652"/>
    <lineage>
        <taxon>Eukaryota</taxon>
        <taxon>Viridiplantae</taxon>
        <taxon>Streptophyta</taxon>
        <taxon>Embryophyta</taxon>
        <taxon>Tracheophyta</taxon>
        <taxon>Spermatophyta</taxon>
        <taxon>Magnoliopsida</taxon>
        <taxon>eudicotyledons</taxon>
        <taxon>Gunneridae</taxon>
        <taxon>Pentapetalae</taxon>
        <taxon>rosids</taxon>
        <taxon>fabids</taxon>
        <taxon>Fabales</taxon>
        <taxon>Fabaceae</taxon>
        <taxon>Papilionoideae</taxon>
        <taxon>50 kb inversion clade</taxon>
        <taxon>NPAAA clade</taxon>
        <taxon>indigoferoid/millettioid clade</taxon>
        <taxon>Phaseoleae</taxon>
        <taxon>Mucuna</taxon>
    </lineage>
</organism>
<evidence type="ECO:0000313" key="2">
    <source>
        <dbReference type="EMBL" id="RDX77680.1"/>
    </source>
</evidence>
<reference evidence="2" key="1">
    <citation type="submission" date="2018-05" db="EMBL/GenBank/DDBJ databases">
        <title>Draft genome of Mucuna pruriens seed.</title>
        <authorList>
            <person name="Nnadi N.E."/>
            <person name="Vos R."/>
            <person name="Hasami M.H."/>
            <person name="Devisetty U.K."/>
            <person name="Aguiy J.C."/>
        </authorList>
    </citation>
    <scope>NUCLEOTIDE SEQUENCE [LARGE SCALE GENOMIC DNA]</scope>
    <source>
        <strain evidence="2">JCA_2017</strain>
    </source>
</reference>
<comment type="caution">
    <text evidence="2">The sequence shown here is derived from an EMBL/GenBank/DDBJ whole genome shotgun (WGS) entry which is preliminary data.</text>
</comment>
<name>A0A371FHG7_MUCPR</name>
<feature type="region of interest" description="Disordered" evidence="1">
    <location>
        <begin position="1"/>
        <end position="22"/>
    </location>
</feature>
<accession>A0A371FHG7</accession>
<protein>
    <submittedName>
        <fullName evidence="2">Uncharacterized protein</fullName>
    </submittedName>
</protein>
<keyword evidence="3" id="KW-1185">Reference proteome</keyword>
<proteinExistence type="predicted"/>
<dbReference type="AlphaFoldDB" id="A0A371FHG7"/>
<dbReference type="EMBL" id="QJKJ01009114">
    <property type="protein sequence ID" value="RDX77680.1"/>
    <property type="molecule type" value="Genomic_DNA"/>
</dbReference>
<gene>
    <name evidence="2" type="ORF">CR513_42157</name>
</gene>
<feature type="compositionally biased region" description="Low complexity" evidence="1">
    <location>
        <begin position="1"/>
        <end position="16"/>
    </location>
</feature>
<evidence type="ECO:0000256" key="1">
    <source>
        <dbReference type="SAM" id="MobiDB-lite"/>
    </source>
</evidence>
<evidence type="ECO:0000313" key="3">
    <source>
        <dbReference type="Proteomes" id="UP000257109"/>
    </source>
</evidence>